<keyword evidence="1" id="KW-0175">Coiled coil</keyword>
<protein>
    <submittedName>
        <fullName evidence="4">Uncharacterized protein</fullName>
    </submittedName>
</protein>
<organism evidence="4 5">
    <name type="scientific">Pristionchus pacificus</name>
    <name type="common">Parasitic nematode worm</name>
    <dbReference type="NCBI Taxonomy" id="54126"/>
    <lineage>
        <taxon>Eukaryota</taxon>
        <taxon>Metazoa</taxon>
        <taxon>Ecdysozoa</taxon>
        <taxon>Nematoda</taxon>
        <taxon>Chromadorea</taxon>
        <taxon>Rhabditida</taxon>
        <taxon>Rhabditina</taxon>
        <taxon>Diplogasteromorpha</taxon>
        <taxon>Diplogasteroidea</taxon>
        <taxon>Neodiplogasteridae</taxon>
        <taxon>Pristionchus</taxon>
    </lineage>
</organism>
<evidence type="ECO:0000256" key="3">
    <source>
        <dbReference type="SAM" id="Phobius"/>
    </source>
</evidence>
<evidence type="ECO:0000256" key="1">
    <source>
        <dbReference type="SAM" id="Coils"/>
    </source>
</evidence>
<feature type="transmembrane region" description="Helical" evidence="3">
    <location>
        <begin position="282"/>
        <end position="300"/>
    </location>
</feature>
<proteinExistence type="predicted"/>
<reference evidence="4" key="2">
    <citation type="submission" date="2022-06" db="UniProtKB">
        <authorList>
            <consortium name="EnsemblMetazoa"/>
        </authorList>
    </citation>
    <scope>IDENTIFICATION</scope>
    <source>
        <strain evidence="4">PS312</strain>
    </source>
</reference>
<gene>
    <name evidence="4" type="primary">WBGene00101751</name>
</gene>
<feature type="region of interest" description="Disordered" evidence="2">
    <location>
        <begin position="356"/>
        <end position="382"/>
    </location>
</feature>
<evidence type="ECO:0000256" key="2">
    <source>
        <dbReference type="SAM" id="MobiDB-lite"/>
    </source>
</evidence>
<evidence type="ECO:0000313" key="4">
    <source>
        <dbReference type="EnsemblMetazoa" id="PPA12197.1"/>
    </source>
</evidence>
<reference evidence="5" key="1">
    <citation type="journal article" date="2008" name="Nat. Genet.">
        <title>The Pristionchus pacificus genome provides a unique perspective on nematode lifestyle and parasitism.</title>
        <authorList>
            <person name="Dieterich C."/>
            <person name="Clifton S.W."/>
            <person name="Schuster L.N."/>
            <person name="Chinwalla A."/>
            <person name="Delehaunty K."/>
            <person name="Dinkelacker I."/>
            <person name="Fulton L."/>
            <person name="Fulton R."/>
            <person name="Godfrey J."/>
            <person name="Minx P."/>
            <person name="Mitreva M."/>
            <person name="Roeseler W."/>
            <person name="Tian H."/>
            <person name="Witte H."/>
            <person name="Yang S.P."/>
            <person name="Wilson R.K."/>
            <person name="Sommer R.J."/>
        </authorList>
    </citation>
    <scope>NUCLEOTIDE SEQUENCE [LARGE SCALE GENOMIC DNA]</scope>
    <source>
        <strain evidence="5">PS312</strain>
    </source>
</reference>
<keyword evidence="3" id="KW-1133">Transmembrane helix</keyword>
<keyword evidence="3" id="KW-0472">Membrane</keyword>
<feature type="transmembrane region" description="Helical" evidence="3">
    <location>
        <begin position="75"/>
        <end position="94"/>
    </location>
</feature>
<dbReference type="AlphaFoldDB" id="A0A2A6CD79"/>
<sequence length="483" mass="54073">MMFVAPAARKAALTLTDDEDDSFERVEELNHLEPCDDDSTVDNNDLELEIKQLKIDLTNSKRTIADLKKDRAQPLFVVVAMMIPILLVPLVFPYERYSPPAHSKPDLECPKCPQCPAAPPVLECPSTPTASAESPKVPTCEEKPWDYENPSLKLGDYSYGYGPPTFSRVASYNTNDWSISVTGGFVSAFSGGRLMTEYPHAGEEIIAIDGVDVREKSAQEIYEMIHQPQSTLAKLFNTRSKSRWAGKEWGHMLKLTVRNNTVYFNRIRDAVAEASNAYFKRGALAAVFIIVLVSVFYRTLSKSIELSRRRRFINKSEKSSCDCAVSSSGQVQTVIDAVTKNNGNEAEKTFVQQLSDCAGEEPETTENDRDRHAAETANTEENVVGTTSDLTDVTHQQVDGNTAEEKSMELIDLTTVINAQKVQVEDNRKELEMFADRLAELKRDCERMEKERADLASFKSEAETKSYWLDRMLDECVISQNGG</sequence>
<dbReference type="Proteomes" id="UP000005239">
    <property type="component" value="Unassembled WGS sequence"/>
</dbReference>
<keyword evidence="3" id="KW-0812">Transmembrane</keyword>
<accession>A0A8R1YBR1</accession>
<accession>A0A2A6CD79</accession>
<keyword evidence="5" id="KW-1185">Reference proteome</keyword>
<dbReference type="EnsemblMetazoa" id="PPA12197.1">
    <property type="protein sequence ID" value="PPA12197.1"/>
    <property type="gene ID" value="WBGene00101751"/>
</dbReference>
<evidence type="ECO:0000313" key="5">
    <source>
        <dbReference type="Proteomes" id="UP000005239"/>
    </source>
</evidence>
<name>A0A2A6CD79_PRIPA</name>
<feature type="coiled-coil region" evidence="1">
    <location>
        <begin position="43"/>
        <end position="70"/>
    </location>
</feature>
<feature type="coiled-coil region" evidence="1">
    <location>
        <begin position="424"/>
        <end position="458"/>
    </location>
</feature>